<dbReference type="Gene3D" id="2.40.50.100">
    <property type="match status" value="1"/>
</dbReference>
<dbReference type="InterPro" id="IPR013785">
    <property type="entry name" value="Aldolase_TIM"/>
</dbReference>
<dbReference type="Gene3D" id="3.20.20.70">
    <property type="entry name" value="Aldolase class I"/>
    <property type="match status" value="1"/>
</dbReference>
<dbReference type="InterPro" id="IPR005776">
    <property type="entry name" value="OadA"/>
</dbReference>
<evidence type="ECO:0000313" key="5">
    <source>
        <dbReference type="Proteomes" id="UP001223802"/>
    </source>
</evidence>
<evidence type="ECO:0000313" key="4">
    <source>
        <dbReference type="EMBL" id="WMC11146.1"/>
    </source>
</evidence>
<dbReference type="SUPFAM" id="SSF51230">
    <property type="entry name" value="Single hybrid motif"/>
    <property type="match status" value="1"/>
</dbReference>
<dbReference type="CDD" id="cd07937">
    <property type="entry name" value="DRE_TIM_PC_TC_5S"/>
    <property type="match status" value="1"/>
</dbReference>
<evidence type="ECO:0000259" key="3">
    <source>
        <dbReference type="PROSITE" id="PS50991"/>
    </source>
</evidence>
<dbReference type="PROSITE" id="PS00188">
    <property type="entry name" value="BIOTIN"/>
    <property type="match status" value="1"/>
</dbReference>
<dbReference type="Pfam" id="PF00682">
    <property type="entry name" value="HMGL-like"/>
    <property type="match status" value="1"/>
</dbReference>
<dbReference type="InterPro" id="IPR000089">
    <property type="entry name" value="Biotin_lipoyl"/>
</dbReference>
<dbReference type="GO" id="GO:0006814">
    <property type="term" value="P:sodium ion transport"/>
    <property type="evidence" value="ECO:0007669"/>
    <property type="project" value="InterPro"/>
</dbReference>
<dbReference type="SUPFAM" id="SSF51569">
    <property type="entry name" value="Aldolase"/>
    <property type="match status" value="1"/>
</dbReference>
<proteinExistence type="predicted"/>
<feature type="domain" description="Lipoyl-binding" evidence="2">
    <location>
        <begin position="520"/>
        <end position="595"/>
    </location>
</feature>
<dbReference type="PANTHER" id="PTHR43778:SF2">
    <property type="entry name" value="PYRUVATE CARBOXYLASE, MITOCHONDRIAL"/>
    <property type="match status" value="1"/>
</dbReference>
<dbReference type="Pfam" id="PF02436">
    <property type="entry name" value="PYC_OADA"/>
    <property type="match status" value="1"/>
</dbReference>
<feature type="domain" description="Pyruvate carboxyltransferase" evidence="3">
    <location>
        <begin position="5"/>
        <end position="265"/>
    </location>
</feature>
<accession>A0AA50KN03</accession>
<dbReference type="InterPro" id="IPR055268">
    <property type="entry name" value="PCB-like"/>
</dbReference>
<dbReference type="InterPro" id="IPR000891">
    <property type="entry name" value="PYR_CT"/>
</dbReference>
<dbReference type="NCBIfam" id="NF010643">
    <property type="entry name" value="PRK14040.1"/>
    <property type="match status" value="1"/>
</dbReference>
<dbReference type="FunFam" id="2.40.50.100:FF:000003">
    <property type="entry name" value="Acetyl-CoA carboxylase biotin carboxyl carrier protein"/>
    <property type="match status" value="1"/>
</dbReference>
<keyword evidence="5" id="KW-1185">Reference proteome</keyword>
<protein>
    <submittedName>
        <fullName evidence="4">Sodium-extruding oxaloacetate decarboxylase subunit alpha</fullName>
    </submittedName>
</protein>
<dbReference type="InterPro" id="IPR003379">
    <property type="entry name" value="Carboxylase_cons_dom"/>
</dbReference>
<dbReference type="GO" id="GO:0006094">
    <property type="term" value="P:gluconeogenesis"/>
    <property type="evidence" value="ECO:0007669"/>
    <property type="project" value="TreeGrafter"/>
</dbReference>
<dbReference type="GO" id="GO:0005737">
    <property type="term" value="C:cytoplasm"/>
    <property type="evidence" value="ECO:0007669"/>
    <property type="project" value="TreeGrafter"/>
</dbReference>
<dbReference type="Proteomes" id="UP001223802">
    <property type="component" value="Chromosome"/>
</dbReference>
<dbReference type="CDD" id="cd06850">
    <property type="entry name" value="biotinyl_domain"/>
    <property type="match status" value="1"/>
</dbReference>
<dbReference type="InterPro" id="IPR011053">
    <property type="entry name" value="Single_hybrid_motif"/>
</dbReference>
<sequence length="595" mass="64110">MSKPLAITDVVLRDAHQSLLATRLRLEDMLPIAEKLDAIGYWSLETWGGATFDACIRYLGEDPWERLRALKKAMPNTRQQMLLRGQNLLGYRHYADDLVFKFVERARANGMDVFRIFDAMNDVRNLQSAIKATVEMDGHAQGTISYTTSPVHTLDTWVDMAKRLQDLGCHSICIKDMSGLLKPYEAETLIKRIKAEVSLPLALHCHATTGLSLPTHMKAIDAGIDILDTAISSMSMTYGHSPTETLVAMVQGSERDTGLDLSRLEEIAAYFREVRKKYAKFEGSLKGVDSRILLAQVPGGMLTNMESQLKEQGAADRMDEVLAEIPRVREDLGFIPLVTPTSQIVGTQAVINVLTGERYKTITKETAGILKGEYGAAPAPVNAELQARVLDGGEPITCRPADKLSDELERLTGEFRALAREEKLRVASDEVDDVLTYALFPQIGLKFLRNRDNPAAFEPAPGTEPAPDAPVAAAPAGAPETYAVKVDGQVFEVEVGPAGSISAVRTSGTATPAPAAAPAVAPAGAGEPVPAPLAGNVFKILAKKGTQVAAGEVLLIMEAMKMETEVRAARSGQVVDVLVKEGDAVSVGDALVSLA</sequence>
<dbReference type="KEGG" id="ope:PU634_01930"/>
<dbReference type="AlphaFoldDB" id="A0AA50KN03"/>
<organism evidence="4 5">
    <name type="scientific">Oceanimonas pelagia</name>
    <dbReference type="NCBI Taxonomy" id="3028314"/>
    <lineage>
        <taxon>Bacteria</taxon>
        <taxon>Pseudomonadati</taxon>
        <taxon>Pseudomonadota</taxon>
        <taxon>Gammaproteobacteria</taxon>
        <taxon>Aeromonadales</taxon>
        <taxon>Aeromonadaceae</taxon>
        <taxon>Oceanimonas</taxon>
    </lineage>
</organism>
<keyword evidence="1" id="KW-0092">Biotin</keyword>
<reference evidence="4 5" key="1">
    <citation type="submission" date="2023-02" db="EMBL/GenBank/DDBJ databases">
        <title>Complete genome sequence of a novel bacterium Oceanimonas sp. NTOU-MSR1 isolated from marine coast sediment.</title>
        <authorList>
            <person name="Yang H.-T."/>
            <person name="Chen Y.-L."/>
            <person name="Ho Y.-N."/>
        </authorList>
    </citation>
    <scope>NUCLEOTIDE SEQUENCE [LARGE SCALE GENOMIC DNA]</scope>
    <source>
        <strain evidence="4 5">NTOU-MSR1</strain>
    </source>
</reference>
<dbReference type="NCBIfam" id="TIGR01108">
    <property type="entry name" value="oadA"/>
    <property type="match status" value="1"/>
</dbReference>
<gene>
    <name evidence="4" type="primary">oadA</name>
    <name evidence="4" type="ORF">PU634_01930</name>
</gene>
<dbReference type="RefSeq" id="WP_306762394.1">
    <property type="nucleotide sequence ID" value="NZ_CP118224.1"/>
</dbReference>
<dbReference type="PROSITE" id="PS50968">
    <property type="entry name" value="BIOTINYL_LIPOYL"/>
    <property type="match status" value="1"/>
</dbReference>
<dbReference type="EMBL" id="CP118224">
    <property type="protein sequence ID" value="WMC11146.1"/>
    <property type="molecule type" value="Genomic_DNA"/>
</dbReference>
<dbReference type="Pfam" id="PF00364">
    <property type="entry name" value="Biotin_lipoyl"/>
    <property type="match status" value="1"/>
</dbReference>
<dbReference type="PANTHER" id="PTHR43778">
    <property type="entry name" value="PYRUVATE CARBOXYLASE"/>
    <property type="match status" value="1"/>
</dbReference>
<dbReference type="NCBIfam" id="NF006761">
    <property type="entry name" value="PRK09282.1"/>
    <property type="match status" value="1"/>
</dbReference>
<dbReference type="GO" id="GO:0004736">
    <property type="term" value="F:pyruvate carboxylase activity"/>
    <property type="evidence" value="ECO:0007669"/>
    <property type="project" value="TreeGrafter"/>
</dbReference>
<dbReference type="PROSITE" id="PS50991">
    <property type="entry name" value="PYR_CT"/>
    <property type="match status" value="1"/>
</dbReference>
<dbReference type="SUPFAM" id="SSF89000">
    <property type="entry name" value="post-HMGL domain-like"/>
    <property type="match status" value="1"/>
</dbReference>
<evidence type="ECO:0000259" key="2">
    <source>
        <dbReference type="PROSITE" id="PS50968"/>
    </source>
</evidence>
<name>A0AA50KN03_9GAMM</name>
<dbReference type="GO" id="GO:0008948">
    <property type="term" value="F:oxaloacetate decarboxylase activity"/>
    <property type="evidence" value="ECO:0007669"/>
    <property type="project" value="InterPro"/>
</dbReference>
<evidence type="ECO:0000256" key="1">
    <source>
        <dbReference type="ARBA" id="ARBA00023267"/>
    </source>
</evidence>
<dbReference type="InterPro" id="IPR001882">
    <property type="entry name" value="Biotin_BS"/>
</dbReference>